<reference evidence="14" key="2">
    <citation type="submission" date="2025-09" db="UniProtKB">
        <authorList>
            <consortium name="Ensembl"/>
        </authorList>
    </citation>
    <scope>IDENTIFICATION</scope>
</reference>
<dbReference type="FunFam" id="3.30.160.60:FF:002239">
    <property type="entry name" value="Zinc finger protein 226"/>
    <property type="match status" value="1"/>
</dbReference>
<dbReference type="FunFam" id="3.30.160.60:FF:002168">
    <property type="entry name" value="Zinc finger protein 484"/>
    <property type="match status" value="1"/>
</dbReference>
<evidence type="ECO:0000256" key="5">
    <source>
        <dbReference type="ARBA" id="ARBA00022771"/>
    </source>
</evidence>
<evidence type="ECO:0000256" key="9">
    <source>
        <dbReference type="ARBA" id="ARBA00023163"/>
    </source>
</evidence>
<feature type="domain" description="C2H2-type" evidence="13">
    <location>
        <begin position="457"/>
        <end position="484"/>
    </location>
</feature>
<feature type="region of interest" description="Disordered" evidence="12">
    <location>
        <begin position="237"/>
        <end position="265"/>
    </location>
</feature>
<dbReference type="PANTHER" id="PTHR23226:SF422">
    <property type="entry name" value="NOVEL ZINC FINGER PROTEIN"/>
    <property type="match status" value="1"/>
</dbReference>
<keyword evidence="9" id="KW-0804">Transcription</keyword>
<dbReference type="InterPro" id="IPR013087">
    <property type="entry name" value="Znf_C2H2_type"/>
</dbReference>
<keyword evidence="3" id="KW-0479">Metal-binding</keyword>
<dbReference type="InterPro" id="IPR036236">
    <property type="entry name" value="Znf_C2H2_sf"/>
</dbReference>
<keyword evidence="15" id="KW-1185">Reference proteome</keyword>
<evidence type="ECO:0000313" key="14">
    <source>
        <dbReference type="Ensembl" id="ENSLLEP00000028966.1"/>
    </source>
</evidence>
<evidence type="ECO:0000259" key="13">
    <source>
        <dbReference type="PROSITE" id="PS50157"/>
    </source>
</evidence>
<dbReference type="FunFam" id="3.30.160.60:FF:002343">
    <property type="entry name" value="Zinc finger protein 33A"/>
    <property type="match status" value="1"/>
</dbReference>
<dbReference type="Gene3D" id="3.30.160.60">
    <property type="entry name" value="Classic Zinc Finger"/>
    <property type="match status" value="5"/>
</dbReference>
<dbReference type="GO" id="GO:0005634">
    <property type="term" value="C:nucleus"/>
    <property type="evidence" value="ECO:0007669"/>
    <property type="project" value="UniProtKB-SubCell"/>
</dbReference>
<evidence type="ECO:0000256" key="2">
    <source>
        <dbReference type="ARBA" id="ARBA00006991"/>
    </source>
</evidence>
<accession>A0A8C5PXN1</accession>
<evidence type="ECO:0000256" key="12">
    <source>
        <dbReference type="SAM" id="MobiDB-lite"/>
    </source>
</evidence>
<keyword evidence="8" id="KW-0238">DNA-binding</keyword>
<keyword evidence="4" id="KW-0677">Repeat</keyword>
<protein>
    <recommendedName>
        <fullName evidence="13">C2H2-type domain-containing protein</fullName>
    </recommendedName>
</protein>
<dbReference type="Pfam" id="PF00096">
    <property type="entry name" value="zf-C2H2"/>
    <property type="match status" value="5"/>
</dbReference>
<dbReference type="GO" id="GO:0045892">
    <property type="term" value="P:negative regulation of DNA-templated transcription"/>
    <property type="evidence" value="ECO:0007669"/>
    <property type="project" value="UniProtKB-ARBA"/>
</dbReference>
<dbReference type="SUPFAM" id="SSF57667">
    <property type="entry name" value="beta-beta-alpha zinc fingers"/>
    <property type="match status" value="3"/>
</dbReference>
<dbReference type="AlphaFoldDB" id="A0A8C5PXN1"/>
<dbReference type="Ensembl" id="ENSLLET00000030093.1">
    <property type="protein sequence ID" value="ENSLLEP00000028966.1"/>
    <property type="gene ID" value="ENSLLEG00000018390.1"/>
</dbReference>
<feature type="domain" description="C2H2-type" evidence="13">
    <location>
        <begin position="402"/>
        <end position="429"/>
    </location>
</feature>
<keyword evidence="5 11" id="KW-0863">Zinc-finger</keyword>
<feature type="domain" description="C2H2-type" evidence="13">
    <location>
        <begin position="429"/>
        <end position="456"/>
    </location>
</feature>
<evidence type="ECO:0000256" key="10">
    <source>
        <dbReference type="ARBA" id="ARBA00023242"/>
    </source>
</evidence>
<dbReference type="SMART" id="SM00355">
    <property type="entry name" value="ZnF_C2H2"/>
    <property type="match status" value="5"/>
</dbReference>
<evidence type="ECO:0000256" key="1">
    <source>
        <dbReference type="ARBA" id="ARBA00004123"/>
    </source>
</evidence>
<comment type="similarity">
    <text evidence="2">Belongs to the krueppel C2H2-type zinc-finger protein family.</text>
</comment>
<dbReference type="Proteomes" id="UP000694569">
    <property type="component" value="Unplaced"/>
</dbReference>
<dbReference type="GO" id="GO:0008270">
    <property type="term" value="F:zinc ion binding"/>
    <property type="evidence" value="ECO:0007669"/>
    <property type="project" value="UniProtKB-KW"/>
</dbReference>
<evidence type="ECO:0000313" key="15">
    <source>
        <dbReference type="Proteomes" id="UP000694569"/>
    </source>
</evidence>
<evidence type="ECO:0000256" key="11">
    <source>
        <dbReference type="PROSITE-ProRule" id="PRU00042"/>
    </source>
</evidence>
<dbReference type="FunFam" id="3.30.160.60:FF:000812">
    <property type="entry name" value="zinc finger protein 23 isoform X2"/>
    <property type="match status" value="1"/>
</dbReference>
<evidence type="ECO:0000256" key="7">
    <source>
        <dbReference type="ARBA" id="ARBA00023015"/>
    </source>
</evidence>
<sequence>MHLSFMSHHGLIWNPTSQYRSTGVTFWQQWHVALFFMCDCHFFYSSCPVNEISIAFPAQPYRTETVPLDCSQNIWISNLEKMNKEKNQTSERILNLTLEIIYLLTGEDYMIVKKPGDTVAQSESCPSEGFCSSTLSIGGSVPPYSLTNERNNDKILELSSKIIHPLTGEYLDAHHDLYKDMMMENSQPISLLDCVSEDRSDKKINPRTKYLTNKLQKKQPRPVKTIVQPVGAREDVNLTDPDIFTPTDNPQVEYRSSPVKEESSSCVERNLTDNDVYARTQTEYPSTHVKEESVPFEEVNIIDTSMYAPDDYTHPEYTTSQLDDESATCPVGNLANPDHYTTAENSQVEYLVKMKEHRKSNSITSRIHNRATVMRCNECGKGFHRITAFIAHQRTHSSQRIYSCVECQKPFTSSANLVKHQATHIIKKLCCAYCGKYFSYKSKLVTHQRIHTGEKPFSCAECGKCFTDKSSLVQHKRIHTGEKPFTCTECGKSFTQSSQLVRHQRTHV</sequence>
<keyword evidence="10" id="KW-0539">Nucleus</keyword>
<evidence type="ECO:0000256" key="4">
    <source>
        <dbReference type="ARBA" id="ARBA00022737"/>
    </source>
</evidence>
<dbReference type="OrthoDB" id="8117402at2759"/>
<keyword evidence="6" id="KW-0862">Zinc</keyword>
<name>A0A8C5PXN1_9ANUR</name>
<keyword evidence="7" id="KW-0805">Transcription regulation</keyword>
<dbReference type="GO" id="GO:0000978">
    <property type="term" value="F:RNA polymerase II cis-regulatory region sequence-specific DNA binding"/>
    <property type="evidence" value="ECO:0007669"/>
    <property type="project" value="TreeGrafter"/>
</dbReference>
<organism evidence="14 15">
    <name type="scientific">Leptobrachium leishanense</name>
    <name type="common">Leishan spiny toad</name>
    <dbReference type="NCBI Taxonomy" id="445787"/>
    <lineage>
        <taxon>Eukaryota</taxon>
        <taxon>Metazoa</taxon>
        <taxon>Chordata</taxon>
        <taxon>Craniata</taxon>
        <taxon>Vertebrata</taxon>
        <taxon>Euteleostomi</taxon>
        <taxon>Amphibia</taxon>
        <taxon>Batrachia</taxon>
        <taxon>Anura</taxon>
        <taxon>Pelobatoidea</taxon>
        <taxon>Megophryidae</taxon>
        <taxon>Leptobrachium</taxon>
    </lineage>
</organism>
<dbReference type="GeneTree" id="ENSGT01150000286944"/>
<reference evidence="14" key="1">
    <citation type="submission" date="2025-08" db="UniProtKB">
        <authorList>
            <consortium name="Ensembl"/>
        </authorList>
    </citation>
    <scope>IDENTIFICATION</scope>
</reference>
<dbReference type="PROSITE" id="PS00028">
    <property type="entry name" value="ZINC_FINGER_C2H2_1"/>
    <property type="match status" value="4"/>
</dbReference>
<dbReference type="PROSITE" id="PS50157">
    <property type="entry name" value="ZINC_FINGER_C2H2_2"/>
    <property type="match status" value="5"/>
</dbReference>
<comment type="subcellular location">
    <subcellularLocation>
        <location evidence="1">Nucleus</location>
    </subcellularLocation>
</comment>
<feature type="domain" description="C2H2-type" evidence="13">
    <location>
        <begin position="485"/>
        <end position="508"/>
    </location>
</feature>
<evidence type="ECO:0000256" key="3">
    <source>
        <dbReference type="ARBA" id="ARBA00022723"/>
    </source>
</evidence>
<dbReference type="GO" id="GO:0000981">
    <property type="term" value="F:DNA-binding transcription factor activity, RNA polymerase II-specific"/>
    <property type="evidence" value="ECO:0007669"/>
    <property type="project" value="TreeGrafter"/>
</dbReference>
<evidence type="ECO:0000256" key="6">
    <source>
        <dbReference type="ARBA" id="ARBA00022833"/>
    </source>
</evidence>
<dbReference type="PANTHER" id="PTHR23226">
    <property type="entry name" value="ZINC FINGER AND SCAN DOMAIN-CONTAINING"/>
    <property type="match status" value="1"/>
</dbReference>
<feature type="domain" description="C2H2-type" evidence="13">
    <location>
        <begin position="374"/>
        <end position="401"/>
    </location>
</feature>
<proteinExistence type="inferred from homology"/>
<evidence type="ECO:0000256" key="8">
    <source>
        <dbReference type="ARBA" id="ARBA00023125"/>
    </source>
</evidence>